<evidence type="ECO:0000256" key="1">
    <source>
        <dbReference type="SAM" id="MobiDB-lite"/>
    </source>
</evidence>
<comment type="caution">
    <text evidence="2">The sequence shown here is derived from an EMBL/GenBank/DDBJ whole genome shotgun (WGS) entry which is preliminary data.</text>
</comment>
<proteinExistence type="predicted"/>
<organism evidence="2 3">
    <name type="scientific">Rhodopirellula islandica</name>
    <dbReference type="NCBI Taxonomy" id="595434"/>
    <lineage>
        <taxon>Bacteria</taxon>
        <taxon>Pseudomonadati</taxon>
        <taxon>Planctomycetota</taxon>
        <taxon>Planctomycetia</taxon>
        <taxon>Pirellulales</taxon>
        <taxon>Pirellulaceae</taxon>
        <taxon>Rhodopirellula</taxon>
    </lineage>
</organism>
<name>A0A0J1BHK5_RHOIS</name>
<feature type="compositionally biased region" description="Polar residues" evidence="1">
    <location>
        <begin position="11"/>
        <end position="30"/>
    </location>
</feature>
<dbReference type="Proteomes" id="UP000036367">
    <property type="component" value="Unassembled WGS sequence"/>
</dbReference>
<accession>A0A0J1BHK5</accession>
<dbReference type="PATRIC" id="fig|595434.4.peg.1783"/>
<gene>
    <name evidence="2" type="ORF">RISK_001863</name>
</gene>
<dbReference type="EMBL" id="LECT01000016">
    <property type="protein sequence ID" value="KLU06012.1"/>
    <property type="molecule type" value="Genomic_DNA"/>
</dbReference>
<evidence type="ECO:0000313" key="2">
    <source>
        <dbReference type="EMBL" id="KLU06012.1"/>
    </source>
</evidence>
<dbReference type="AlphaFoldDB" id="A0A0J1BHK5"/>
<feature type="region of interest" description="Disordered" evidence="1">
    <location>
        <begin position="1"/>
        <end position="38"/>
    </location>
</feature>
<sequence length="38" mass="4409">MRINAKKRETMTSVNNLKSIRGYNSHQLQPRLSKVTHA</sequence>
<feature type="compositionally biased region" description="Basic and acidic residues" evidence="1">
    <location>
        <begin position="1"/>
        <end position="10"/>
    </location>
</feature>
<dbReference type="STRING" id="595434.RISK_001863"/>
<evidence type="ECO:0000313" key="3">
    <source>
        <dbReference type="Proteomes" id="UP000036367"/>
    </source>
</evidence>
<protein>
    <submittedName>
        <fullName evidence="2">Uncharacterized protein</fullName>
    </submittedName>
</protein>
<keyword evidence="3" id="KW-1185">Reference proteome</keyword>
<reference evidence="2" key="1">
    <citation type="submission" date="2015-05" db="EMBL/GenBank/DDBJ databases">
        <title>Permanent draft genome of Rhodopirellula islandicus K833.</title>
        <authorList>
            <person name="Kizina J."/>
            <person name="Richter M."/>
            <person name="Glockner F.O."/>
            <person name="Harder J."/>
        </authorList>
    </citation>
    <scope>NUCLEOTIDE SEQUENCE [LARGE SCALE GENOMIC DNA]</scope>
    <source>
        <strain evidence="2">K833</strain>
    </source>
</reference>